<dbReference type="EMBL" id="FNCP01000040">
    <property type="protein sequence ID" value="SDI45088.1"/>
    <property type="molecule type" value="Genomic_DNA"/>
</dbReference>
<organism evidence="2 3">
    <name type="scientific">Desulfosporosinus hippei DSM 8344</name>
    <dbReference type="NCBI Taxonomy" id="1121419"/>
    <lineage>
        <taxon>Bacteria</taxon>
        <taxon>Bacillati</taxon>
        <taxon>Bacillota</taxon>
        <taxon>Clostridia</taxon>
        <taxon>Eubacteriales</taxon>
        <taxon>Desulfitobacteriaceae</taxon>
        <taxon>Desulfosporosinus</taxon>
    </lineage>
</organism>
<name>A0A1G8KNU8_9FIRM</name>
<reference evidence="3" key="1">
    <citation type="submission" date="2016-10" db="EMBL/GenBank/DDBJ databases">
        <authorList>
            <person name="Varghese N."/>
            <person name="Submissions S."/>
        </authorList>
    </citation>
    <scope>NUCLEOTIDE SEQUENCE [LARGE SCALE GENOMIC DNA]</scope>
    <source>
        <strain evidence="3">DSM 8344</strain>
    </source>
</reference>
<dbReference type="InterPro" id="IPR024264">
    <property type="entry name" value="DUF3786"/>
</dbReference>
<protein>
    <recommendedName>
        <fullName evidence="1">DUF3786 domain-containing protein</fullName>
    </recommendedName>
</protein>
<dbReference type="RefSeq" id="WP_092335657.1">
    <property type="nucleotide sequence ID" value="NZ_FNCP01000040.1"/>
</dbReference>
<dbReference type="Pfam" id="PF12654">
    <property type="entry name" value="DUF3786"/>
    <property type="match status" value="1"/>
</dbReference>
<evidence type="ECO:0000313" key="3">
    <source>
        <dbReference type="Proteomes" id="UP000198656"/>
    </source>
</evidence>
<dbReference type="STRING" id="1121419.SAMN05443529_1401"/>
<dbReference type="AlphaFoldDB" id="A0A1G8KNU8"/>
<dbReference type="Proteomes" id="UP000198656">
    <property type="component" value="Unassembled WGS sequence"/>
</dbReference>
<sequence>MTKNFDEGGYTPAFIKSRENLRKLTPQTIAEGSLCKYLNGLFIIESFGEIIEISYPEGQIIGQDSNSPYSDNRLLLLNYLSYSKNIPFSDQWVSYRDLPHGNVFYPSIKRNVIDTLGDFFSSCNKEVLSHSLAEAGFTLLPAKADIAVKGFFAPRIPILLYFWEGEEGIPSACQILFNSTISEQMHMEDISALCGIIKTQVISQYTRTISKLPKFMQSVIQS</sequence>
<gene>
    <name evidence="2" type="ORF">SAMN05443529_1401</name>
</gene>
<evidence type="ECO:0000259" key="1">
    <source>
        <dbReference type="Pfam" id="PF12654"/>
    </source>
</evidence>
<dbReference type="OrthoDB" id="1795652at2"/>
<evidence type="ECO:0000313" key="2">
    <source>
        <dbReference type="EMBL" id="SDI45088.1"/>
    </source>
</evidence>
<keyword evidence="3" id="KW-1185">Reference proteome</keyword>
<accession>A0A1G8KNU8</accession>
<feature type="domain" description="DUF3786" evidence="1">
    <location>
        <begin position="26"/>
        <end position="197"/>
    </location>
</feature>
<proteinExistence type="predicted"/>